<keyword evidence="6" id="KW-0675">Receptor</keyword>
<keyword evidence="2" id="KW-0472">Membrane</keyword>
<sequence length="803" mass="91200">MERLCFLVLLFCTTSLFAQEFSISGKIINAKSNPLSFVNVLVFEGEAIEPLKGTTTNKDGSFLLNGLEAKKYKLTFSFVGFKTIEKVISVSSEENIGTITLQETTETLDETIITAKKPTIEKTVGKLVFNVENTSLSIGSTFDLLKKTPGVVVIGESIQVKFQSPEIYINEKRVHLSSSEVVSLLENTDASNIKSVEVITIPSTKYDGATGTVLNINTSKAISIGYKGSFNGSYKQGTYPKYQLGTSHFYKNDWLNFYGSYGFNTRKDLKEDENFTRFFNPDGSTNSIWNTDFKKITRTNAHQGNLIADFTLDEKQTISLATTLSINPNETFDNNGFAVIRNAQRVIDSTFTTLSDLGSNTHTLSITGDYRVLLNPENSNITVSANYTDYNNERLQDVATTYNDPAGSLLRQNSFSTNADQGTNIFTGQADLTHSFWKGTLEAGVKYSNIDSNSKLDFFDTDMGGMQFNPSFSDDFNYREKVYAEYINFEQIFGDFSLVAGLRGEYTDVEGRSRTLGETNTDDYFKLFPRVSGQYSFNEKHSAGFAYTKSISRPNYQNLNPFRYFINENNFNEGNPRLVPGISDKIALNYSFNNVWNFEAYYETIDNSLSALTFQDNENRTLRNSEANLLRDFQYSFDIQYTPRNLPNWLYFYVITSTYYLENKFLAVESVPRTYKNHTAGFYGYVYSNFTLTKDRSWTADLSSQYLSNFIQGSTSFKNGYFLNISFRKSFWNNQASITAGIDDIFNTATNYRQVSQYYNQDNYFSAQVESRVFTVGFKYNFGNARLRDNNRSTTTDEKNRIN</sequence>
<organism evidence="6 7">
    <name type="scientific">Marixanthomonas ophiurae</name>
    <dbReference type="NCBI Taxonomy" id="387659"/>
    <lineage>
        <taxon>Bacteria</taxon>
        <taxon>Pseudomonadati</taxon>
        <taxon>Bacteroidota</taxon>
        <taxon>Flavobacteriia</taxon>
        <taxon>Flavobacteriales</taxon>
        <taxon>Flavobacteriaceae</taxon>
        <taxon>Marixanthomonas</taxon>
    </lineage>
</organism>
<evidence type="ECO:0000313" key="7">
    <source>
        <dbReference type="Proteomes" id="UP000261082"/>
    </source>
</evidence>
<name>A0A3E1QAQ1_9FLAO</name>
<gene>
    <name evidence="6" type="ORF">DZ858_03830</name>
</gene>
<dbReference type="RefSeq" id="WP_117158212.1">
    <property type="nucleotide sequence ID" value="NZ_QVID01000001.1"/>
</dbReference>
<dbReference type="EMBL" id="QVID01000001">
    <property type="protein sequence ID" value="RFN59212.1"/>
    <property type="molecule type" value="Genomic_DNA"/>
</dbReference>
<keyword evidence="7" id="KW-1185">Reference proteome</keyword>
<dbReference type="Pfam" id="PF13715">
    <property type="entry name" value="CarbopepD_reg_2"/>
    <property type="match status" value="1"/>
</dbReference>
<evidence type="ECO:0000256" key="4">
    <source>
        <dbReference type="SAM" id="SignalP"/>
    </source>
</evidence>
<dbReference type="AlphaFoldDB" id="A0A3E1QAQ1"/>
<comment type="caution">
    <text evidence="6">The sequence shown here is derived from an EMBL/GenBank/DDBJ whole genome shotgun (WGS) entry which is preliminary data.</text>
</comment>
<keyword evidence="4" id="KW-0732">Signal</keyword>
<evidence type="ECO:0000256" key="1">
    <source>
        <dbReference type="ARBA" id="ARBA00004442"/>
    </source>
</evidence>
<proteinExistence type="predicted"/>
<dbReference type="SUPFAM" id="SSF49464">
    <property type="entry name" value="Carboxypeptidase regulatory domain-like"/>
    <property type="match status" value="1"/>
</dbReference>
<dbReference type="Pfam" id="PF14905">
    <property type="entry name" value="OMP_b-brl_3"/>
    <property type="match status" value="1"/>
</dbReference>
<feature type="domain" description="Outer membrane protein beta-barrel" evidence="5">
    <location>
        <begin position="376"/>
        <end position="780"/>
    </location>
</feature>
<dbReference type="SUPFAM" id="SSF56935">
    <property type="entry name" value="Porins"/>
    <property type="match status" value="1"/>
</dbReference>
<feature type="signal peptide" evidence="4">
    <location>
        <begin position="1"/>
        <end position="18"/>
    </location>
</feature>
<dbReference type="InterPro" id="IPR008969">
    <property type="entry name" value="CarboxyPept-like_regulatory"/>
</dbReference>
<evidence type="ECO:0000313" key="6">
    <source>
        <dbReference type="EMBL" id="RFN59212.1"/>
    </source>
</evidence>
<dbReference type="GO" id="GO:0009279">
    <property type="term" value="C:cell outer membrane"/>
    <property type="evidence" value="ECO:0007669"/>
    <property type="project" value="UniProtKB-SubCell"/>
</dbReference>
<dbReference type="InterPro" id="IPR036942">
    <property type="entry name" value="Beta-barrel_TonB_sf"/>
</dbReference>
<comment type="subcellular location">
    <subcellularLocation>
        <location evidence="1">Cell outer membrane</location>
    </subcellularLocation>
</comment>
<dbReference type="InterPro" id="IPR041700">
    <property type="entry name" value="OMP_b-brl_3"/>
</dbReference>
<evidence type="ECO:0000259" key="5">
    <source>
        <dbReference type="Pfam" id="PF14905"/>
    </source>
</evidence>
<evidence type="ECO:0000256" key="3">
    <source>
        <dbReference type="ARBA" id="ARBA00023237"/>
    </source>
</evidence>
<keyword evidence="3" id="KW-0998">Cell outer membrane</keyword>
<accession>A0A3E1QAQ1</accession>
<dbReference type="OrthoDB" id="8764943at2"/>
<feature type="chain" id="PRO_5017756742" evidence="4">
    <location>
        <begin position="19"/>
        <end position="803"/>
    </location>
</feature>
<dbReference type="Gene3D" id="2.40.170.20">
    <property type="entry name" value="TonB-dependent receptor, beta-barrel domain"/>
    <property type="match status" value="1"/>
</dbReference>
<reference evidence="6 7" key="1">
    <citation type="journal article" date="2007" name="Int. J. Syst. Evol. Microbiol.">
        <title>Marixanthomonas ophiurae gen. nov., sp. nov., a marine bacterium of the family Flavobacteriaceae isolated from a deep-sea brittle star.</title>
        <authorList>
            <person name="Romanenko L.A."/>
            <person name="Uchino M."/>
            <person name="Frolova G.M."/>
            <person name="Mikhailov V.V."/>
        </authorList>
    </citation>
    <scope>NUCLEOTIDE SEQUENCE [LARGE SCALE GENOMIC DNA]</scope>
    <source>
        <strain evidence="6 7">KMM 3046</strain>
    </source>
</reference>
<dbReference type="Proteomes" id="UP000261082">
    <property type="component" value="Unassembled WGS sequence"/>
</dbReference>
<protein>
    <submittedName>
        <fullName evidence="6">TonB-dependent receptor</fullName>
    </submittedName>
</protein>
<evidence type="ECO:0000256" key="2">
    <source>
        <dbReference type="ARBA" id="ARBA00023136"/>
    </source>
</evidence>
<dbReference type="Gene3D" id="2.60.40.1120">
    <property type="entry name" value="Carboxypeptidase-like, regulatory domain"/>
    <property type="match status" value="1"/>
</dbReference>